<sequence length="399" mass="46055">MVAYYMDDVLQSVNNLTMQNPQVINITNMTISEASLNLTYDYYDDLCQNNMQSIKEGLPGYTLCMHTLLPTICVFGIIGIILTLTVLSKKSMSTSTNNYLISQAVADLLFLVVIGVRIFDTRLERVTHHYYLVIMTYGNIFINIFLFASVWLTVMLTVERYIAICHPLRATTLCTVVRARIIIISIIAIATLYHVVCIFRYKVEFHWDPCVQKELPAIIITNLGLNKEFRHVSSWVDCCLFAIAPVILVLVLNILLILEIHRSTKYLRHHLANDSNVRTIISKEEMRITRMLIMVVIVSGVCQGPYIILNIYKRLFLDVISPLFNSMTYATILFLVLRSSLNFIIYCWFSEKFWSTLKRSFCVGKCKKGWYPSIWNNKEHGQRNNNRKVSIIHTKETTC</sequence>
<dbReference type="InterPro" id="IPR017452">
    <property type="entry name" value="GPCR_Rhodpsn_7TM"/>
</dbReference>
<reference evidence="7" key="1">
    <citation type="journal article" date="2019" name="bioRxiv">
        <title>The Genome of the Zebra Mussel, Dreissena polymorpha: A Resource for Invasive Species Research.</title>
        <authorList>
            <person name="McCartney M.A."/>
            <person name="Auch B."/>
            <person name="Kono T."/>
            <person name="Mallez S."/>
            <person name="Zhang Y."/>
            <person name="Obille A."/>
            <person name="Becker A."/>
            <person name="Abrahante J.E."/>
            <person name="Garbe J."/>
            <person name="Badalamenti J.P."/>
            <person name="Herman A."/>
            <person name="Mangelson H."/>
            <person name="Liachko I."/>
            <person name="Sullivan S."/>
            <person name="Sone E.D."/>
            <person name="Koren S."/>
            <person name="Silverstein K.A.T."/>
            <person name="Beckman K.B."/>
            <person name="Gohl D.M."/>
        </authorList>
    </citation>
    <scope>NUCLEOTIDE SEQUENCE</scope>
    <source>
        <strain evidence="7">Duluth1</strain>
        <tissue evidence="7">Whole animal</tissue>
    </source>
</reference>
<dbReference type="CDD" id="cd14978">
    <property type="entry name" value="7tmA_FMRFamide_R-like"/>
    <property type="match status" value="1"/>
</dbReference>
<dbReference type="GO" id="GO:0004930">
    <property type="term" value="F:G protein-coupled receptor activity"/>
    <property type="evidence" value="ECO:0007669"/>
    <property type="project" value="InterPro"/>
</dbReference>
<dbReference type="Gene3D" id="1.20.1070.10">
    <property type="entry name" value="Rhodopsin 7-helix transmembrane proteins"/>
    <property type="match status" value="1"/>
</dbReference>
<dbReference type="Proteomes" id="UP000828390">
    <property type="component" value="Unassembled WGS sequence"/>
</dbReference>
<name>A0A9D4MG30_DREPO</name>
<gene>
    <name evidence="7" type="ORF">DPMN_000065</name>
</gene>
<dbReference type="Pfam" id="PF00001">
    <property type="entry name" value="7tm_1"/>
    <property type="match status" value="1"/>
</dbReference>
<feature type="domain" description="G-protein coupled receptors family 1 profile" evidence="6">
    <location>
        <begin position="79"/>
        <end position="346"/>
    </location>
</feature>
<evidence type="ECO:0000256" key="5">
    <source>
        <dbReference type="SAM" id="Phobius"/>
    </source>
</evidence>
<evidence type="ECO:0000313" key="8">
    <source>
        <dbReference type="Proteomes" id="UP000828390"/>
    </source>
</evidence>
<feature type="transmembrane region" description="Helical" evidence="5">
    <location>
        <begin position="179"/>
        <end position="201"/>
    </location>
</feature>
<dbReference type="PANTHER" id="PTHR46641">
    <property type="entry name" value="FMRFAMIDE RECEPTOR-RELATED"/>
    <property type="match status" value="1"/>
</dbReference>
<dbReference type="PRINTS" id="PR00237">
    <property type="entry name" value="GPCRRHODOPSN"/>
</dbReference>
<keyword evidence="2 5" id="KW-0812">Transmembrane</keyword>
<evidence type="ECO:0000259" key="6">
    <source>
        <dbReference type="PROSITE" id="PS50262"/>
    </source>
</evidence>
<evidence type="ECO:0000256" key="4">
    <source>
        <dbReference type="ARBA" id="ARBA00023136"/>
    </source>
</evidence>
<feature type="transmembrane region" description="Helical" evidence="5">
    <location>
        <begin position="234"/>
        <end position="258"/>
    </location>
</feature>
<dbReference type="InterPro" id="IPR052954">
    <property type="entry name" value="GPCR-Ligand_Int"/>
</dbReference>
<feature type="transmembrane region" description="Helical" evidence="5">
    <location>
        <begin position="291"/>
        <end position="309"/>
    </location>
</feature>
<keyword evidence="4 5" id="KW-0472">Membrane</keyword>
<keyword evidence="3 5" id="KW-1133">Transmembrane helix</keyword>
<dbReference type="PROSITE" id="PS50262">
    <property type="entry name" value="G_PROTEIN_RECEP_F1_2"/>
    <property type="match status" value="1"/>
</dbReference>
<dbReference type="SUPFAM" id="SSF81321">
    <property type="entry name" value="Family A G protein-coupled receptor-like"/>
    <property type="match status" value="1"/>
</dbReference>
<evidence type="ECO:0000256" key="2">
    <source>
        <dbReference type="ARBA" id="ARBA00022692"/>
    </source>
</evidence>
<organism evidence="7 8">
    <name type="scientific">Dreissena polymorpha</name>
    <name type="common">Zebra mussel</name>
    <name type="synonym">Mytilus polymorpha</name>
    <dbReference type="NCBI Taxonomy" id="45954"/>
    <lineage>
        <taxon>Eukaryota</taxon>
        <taxon>Metazoa</taxon>
        <taxon>Spiralia</taxon>
        <taxon>Lophotrochozoa</taxon>
        <taxon>Mollusca</taxon>
        <taxon>Bivalvia</taxon>
        <taxon>Autobranchia</taxon>
        <taxon>Heteroconchia</taxon>
        <taxon>Euheterodonta</taxon>
        <taxon>Imparidentia</taxon>
        <taxon>Neoheterodontei</taxon>
        <taxon>Myida</taxon>
        <taxon>Dreissenoidea</taxon>
        <taxon>Dreissenidae</taxon>
        <taxon>Dreissena</taxon>
    </lineage>
</organism>
<feature type="transmembrane region" description="Helical" evidence="5">
    <location>
        <begin position="329"/>
        <end position="349"/>
    </location>
</feature>
<feature type="transmembrane region" description="Helical" evidence="5">
    <location>
        <begin position="131"/>
        <end position="158"/>
    </location>
</feature>
<keyword evidence="8" id="KW-1185">Reference proteome</keyword>
<dbReference type="EMBL" id="JAIWYP010000001">
    <property type="protein sequence ID" value="KAH3876228.1"/>
    <property type="molecule type" value="Genomic_DNA"/>
</dbReference>
<evidence type="ECO:0000313" key="7">
    <source>
        <dbReference type="EMBL" id="KAH3876228.1"/>
    </source>
</evidence>
<comment type="subcellular location">
    <subcellularLocation>
        <location evidence="1">Membrane</location>
    </subcellularLocation>
</comment>
<evidence type="ECO:0000256" key="1">
    <source>
        <dbReference type="ARBA" id="ARBA00004370"/>
    </source>
</evidence>
<dbReference type="OrthoDB" id="6286129at2759"/>
<reference evidence="7" key="2">
    <citation type="submission" date="2020-11" db="EMBL/GenBank/DDBJ databases">
        <authorList>
            <person name="McCartney M.A."/>
            <person name="Auch B."/>
            <person name="Kono T."/>
            <person name="Mallez S."/>
            <person name="Becker A."/>
            <person name="Gohl D.M."/>
            <person name="Silverstein K.A.T."/>
            <person name="Koren S."/>
            <person name="Bechman K.B."/>
            <person name="Herman A."/>
            <person name="Abrahante J.E."/>
            <person name="Garbe J."/>
        </authorList>
    </citation>
    <scope>NUCLEOTIDE SEQUENCE</scope>
    <source>
        <strain evidence="7">Duluth1</strain>
        <tissue evidence="7">Whole animal</tissue>
    </source>
</reference>
<feature type="transmembrane region" description="Helical" evidence="5">
    <location>
        <begin position="99"/>
        <end position="119"/>
    </location>
</feature>
<evidence type="ECO:0000256" key="3">
    <source>
        <dbReference type="ARBA" id="ARBA00022989"/>
    </source>
</evidence>
<accession>A0A9D4MG30</accession>
<dbReference type="AlphaFoldDB" id="A0A9D4MG30"/>
<dbReference type="GO" id="GO:0016020">
    <property type="term" value="C:membrane"/>
    <property type="evidence" value="ECO:0007669"/>
    <property type="project" value="UniProtKB-SubCell"/>
</dbReference>
<comment type="caution">
    <text evidence="7">The sequence shown here is derived from an EMBL/GenBank/DDBJ whole genome shotgun (WGS) entry which is preliminary data.</text>
</comment>
<feature type="transmembrane region" description="Helical" evidence="5">
    <location>
        <begin position="68"/>
        <end position="87"/>
    </location>
</feature>
<dbReference type="PANTHER" id="PTHR46641:SF2">
    <property type="entry name" value="FMRFAMIDE RECEPTOR"/>
    <property type="match status" value="1"/>
</dbReference>
<dbReference type="InterPro" id="IPR000276">
    <property type="entry name" value="GPCR_Rhodpsn"/>
</dbReference>
<proteinExistence type="predicted"/>
<protein>
    <recommendedName>
        <fullName evidence="6">G-protein coupled receptors family 1 profile domain-containing protein</fullName>
    </recommendedName>
</protein>